<dbReference type="PROSITE" id="PS51257">
    <property type="entry name" value="PROKAR_LIPOPROTEIN"/>
    <property type="match status" value="1"/>
</dbReference>
<dbReference type="AlphaFoldDB" id="A0A0W8FCE1"/>
<evidence type="ECO:0008006" key="2">
    <source>
        <dbReference type="Google" id="ProtNLM"/>
    </source>
</evidence>
<evidence type="ECO:0000313" key="1">
    <source>
        <dbReference type="EMBL" id="KUG18541.1"/>
    </source>
</evidence>
<sequence length="199" mass="20677">MGFKFVLMALALVACLSAAALGADAVPEFPTEDMSGSVIREEVQEGVYGAADDPSLSFRNESLFYIDRQTGMSPNAVTKVPVRYVAIAGNWSFTLTGAATSYLTLNLYQNQDAVSGYGILMQNGNAAQVTAAGTILGDRVALFVSPVQSQGLYRLSLTITPGSMNGSFVYTAPGVTQPGIASGKLLSVQPVAVPVALAA</sequence>
<organism evidence="1">
    <name type="scientific">hydrocarbon metagenome</name>
    <dbReference type="NCBI Taxonomy" id="938273"/>
    <lineage>
        <taxon>unclassified sequences</taxon>
        <taxon>metagenomes</taxon>
        <taxon>ecological metagenomes</taxon>
    </lineage>
</organism>
<accession>A0A0W8FCE1</accession>
<protein>
    <recommendedName>
        <fullName evidence="2">Lipoprotein</fullName>
    </recommendedName>
</protein>
<dbReference type="EMBL" id="LNQE01001375">
    <property type="protein sequence ID" value="KUG18541.1"/>
    <property type="molecule type" value="Genomic_DNA"/>
</dbReference>
<comment type="caution">
    <text evidence="1">The sequence shown here is derived from an EMBL/GenBank/DDBJ whole genome shotgun (WGS) entry which is preliminary data.</text>
</comment>
<gene>
    <name evidence="1" type="ORF">ASZ90_011777</name>
</gene>
<name>A0A0W8FCE1_9ZZZZ</name>
<proteinExistence type="predicted"/>
<reference evidence="1" key="1">
    <citation type="journal article" date="2015" name="Proc. Natl. Acad. Sci. U.S.A.">
        <title>Networks of energetic and metabolic interactions define dynamics in microbial communities.</title>
        <authorList>
            <person name="Embree M."/>
            <person name="Liu J.K."/>
            <person name="Al-Bassam M.M."/>
            <person name="Zengler K."/>
        </authorList>
    </citation>
    <scope>NUCLEOTIDE SEQUENCE</scope>
</reference>